<evidence type="ECO:0000313" key="5">
    <source>
        <dbReference type="Proteomes" id="UP000824890"/>
    </source>
</evidence>
<feature type="domain" description="Protein kinase" evidence="3">
    <location>
        <begin position="1"/>
        <end position="301"/>
    </location>
</feature>
<dbReference type="InterPro" id="IPR050117">
    <property type="entry name" value="MAPK"/>
</dbReference>
<gene>
    <name evidence="4" type="ORF">HID58_039902</name>
</gene>
<feature type="non-terminal residue" evidence="4">
    <location>
        <position position="1"/>
    </location>
</feature>
<comment type="caution">
    <text evidence="4">The sequence shown here is derived from an EMBL/GenBank/DDBJ whole genome shotgun (WGS) entry which is preliminary data.</text>
</comment>
<sequence length="301" mass="34518">ILDGKDAVVFDYVLADLREIQKSWYPIDGPAKNLFKSSELFSRASPILHISIITALKYIHIVVALAAKVYHRDLKPKNKLANENCKIKICDFGLGRVIAPQQSFERLHLFQSISEKSTFPGKNVVHQMDLMTDLLGKPSMDTISRIEKVCMNKLHDRTFLTYEMKKRVIAIATTWRGYSSRDLGLKDFEWVIPILSGIIEWIKMTRQVIAEAKNPVTSMVNKTLIRTMVIALKDLYRELSSASAMAAALYWEKNHYKSRSESENVASDVINDYATTAFTLLLPRCNNIRHKKRDRNKSIRQ</sequence>
<reference evidence="4 5" key="1">
    <citation type="submission" date="2021-05" db="EMBL/GenBank/DDBJ databases">
        <title>Genome Assembly of Synthetic Allotetraploid Brassica napus Reveals Homoeologous Exchanges between Subgenomes.</title>
        <authorList>
            <person name="Davis J.T."/>
        </authorList>
    </citation>
    <scope>NUCLEOTIDE SEQUENCE [LARGE SCALE GENOMIC DNA]</scope>
    <source>
        <strain evidence="5">cv. Da-Ae</strain>
        <tissue evidence="4">Seedling</tissue>
    </source>
</reference>
<dbReference type="SUPFAM" id="SSF56112">
    <property type="entry name" value="Protein kinase-like (PK-like)"/>
    <property type="match status" value="1"/>
</dbReference>
<keyword evidence="2" id="KW-0067">ATP-binding</keyword>
<name>A0ABQ7XFQ0_BRANA</name>
<evidence type="ECO:0000259" key="3">
    <source>
        <dbReference type="PROSITE" id="PS50011"/>
    </source>
</evidence>
<proteinExistence type="predicted"/>
<dbReference type="PROSITE" id="PS50011">
    <property type="entry name" value="PROTEIN_KINASE_DOM"/>
    <property type="match status" value="1"/>
</dbReference>
<keyword evidence="5" id="KW-1185">Reference proteome</keyword>
<dbReference type="EMBL" id="JAGKQM010000247">
    <property type="protein sequence ID" value="KAH0854795.1"/>
    <property type="molecule type" value="Genomic_DNA"/>
</dbReference>
<dbReference type="Proteomes" id="UP000824890">
    <property type="component" value="Unassembled WGS sequence"/>
</dbReference>
<dbReference type="PANTHER" id="PTHR24055">
    <property type="entry name" value="MITOGEN-ACTIVATED PROTEIN KINASE"/>
    <property type="match status" value="1"/>
</dbReference>
<protein>
    <recommendedName>
        <fullName evidence="3">Protein kinase domain-containing protein</fullName>
    </recommendedName>
</protein>
<dbReference type="Gene3D" id="1.10.510.10">
    <property type="entry name" value="Transferase(Phosphotransferase) domain 1"/>
    <property type="match status" value="1"/>
</dbReference>
<evidence type="ECO:0000256" key="1">
    <source>
        <dbReference type="ARBA" id="ARBA00022741"/>
    </source>
</evidence>
<dbReference type="InterPro" id="IPR011009">
    <property type="entry name" value="Kinase-like_dom_sf"/>
</dbReference>
<accession>A0ABQ7XFQ0</accession>
<evidence type="ECO:0000256" key="2">
    <source>
        <dbReference type="ARBA" id="ARBA00022840"/>
    </source>
</evidence>
<dbReference type="Pfam" id="PF00069">
    <property type="entry name" value="Pkinase"/>
    <property type="match status" value="1"/>
</dbReference>
<organism evidence="4 5">
    <name type="scientific">Brassica napus</name>
    <name type="common">Rape</name>
    <dbReference type="NCBI Taxonomy" id="3708"/>
    <lineage>
        <taxon>Eukaryota</taxon>
        <taxon>Viridiplantae</taxon>
        <taxon>Streptophyta</taxon>
        <taxon>Embryophyta</taxon>
        <taxon>Tracheophyta</taxon>
        <taxon>Spermatophyta</taxon>
        <taxon>Magnoliopsida</taxon>
        <taxon>eudicotyledons</taxon>
        <taxon>Gunneridae</taxon>
        <taxon>Pentapetalae</taxon>
        <taxon>rosids</taxon>
        <taxon>malvids</taxon>
        <taxon>Brassicales</taxon>
        <taxon>Brassicaceae</taxon>
        <taxon>Brassiceae</taxon>
        <taxon>Brassica</taxon>
    </lineage>
</organism>
<dbReference type="InterPro" id="IPR000719">
    <property type="entry name" value="Prot_kinase_dom"/>
</dbReference>
<keyword evidence="1" id="KW-0547">Nucleotide-binding</keyword>
<evidence type="ECO:0000313" key="4">
    <source>
        <dbReference type="EMBL" id="KAH0854795.1"/>
    </source>
</evidence>